<evidence type="ECO:0000313" key="3">
    <source>
        <dbReference type="EMBL" id="MBU9846843.1"/>
    </source>
</evidence>
<name>A0ABS6LIT4_9GAMM</name>
<dbReference type="CDD" id="cd20707">
    <property type="entry name" value="MIX_III"/>
    <property type="match status" value="1"/>
</dbReference>
<protein>
    <recommendedName>
        <fullName evidence="2">Toxin VasX N-terminal region domain-containing protein</fullName>
    </recommendedName>
</protein>
<evidence type="ECO:0000313" key="4">
    <source>
        <dbReference type="Proteomes" id="UP000739284"/>
    </source>
</evidence>
<keyword evidence="4" id="KW-1185">Reference proteome</keyword>
<organism evidence="3 4">
    <name type="scientific">Rahnella ecdela</name>
    <dbReference type="NCBI Taxonomy" id="2816250"/>
    <lineage>
        <taxon>Bacteria</taxon>
        <taxon>Pseudomonadati</taxon>
        <taxon>Pseudomonadota</taxon>
        <taxon>Gammaproteobacteria</taxon>
        <taxon>Enterobacterales</taxon>
        <taxon>Yersiniaceae</taxon>
        <taxon>Rahnella</taxon>
    </lineage>
</organism>
<accession>A0ABS6LIT4</accession>
<dbReference type="EMBL" id="JAFMOY010000130">
    <property type="protein sequence ID" value="MBU9846843.1"/>
    <property type="molecule type" value="Genomic_DNA"/>
</dbReference>
<evidence type="ECO:0000256" key="1">
    <source>
        <dbReference type="SAM" id="Phobius"/>
    </source>
</evidence>
<feature type="domain" description="Toxin VasX N-terminal region" evidence="2">
    <location>
        <begin position="7"/>
        <end position="163"/>
    </location>
</feature>
<dbReference type="Pfam" id="PF20249">
    <property type="entry name" value="VasX_N"/>
    <property type="match status" value="1"/>
</dbReference>
<dbReference type="InterPro" id="IPR046864">
    <property type="entry name" value="VasX_N"/>
</dbReference>
<keyword evidence="1" id="KW-0472">Membrane</keyword>
<sequence length="939" mass="104587">MACNNECKSTGLAILPVRYAVVPKTIKSSLPGWAQDPQVNDINLENGDHYALRTLRQGYLYLFYEKGALGNHYWQCFSIASDGSLWLQHSASLPQEITSPDCHSDSHDASMVEFFCIAAPQKCGDVWLAYSQFRWSETTLERYKNDPALRVERMQKIQPAAWIKNPAAKGVTQATAESLQTVLDYQDVAVSGLMPDQNSGSRKNLSSAPPVARIIYSENKESSYPAAKAEVIQPTGPVKYSVNQALLNSWSTLYPWAVTRAGKHTLAAEKMATRCEDNAKPMIIPLWDAVGITHELNGWGMDVLGRQAQFAFERDLDLKTHRDLEGLQALLSNASQNNIERIRARMGEGAFYASPELSALRRAAWAKKYHNDAELLNQAMSDCDLLDQWGAANVNESFANELMRYPMQPLAKHQQEVARLKQQVQQDLAARESGYQKAVGQKRAQSWEPYAARLNTAKREDFVRCYQQLCEDITTLYEKRSGSILNWLVAPLFIATLEDFHSEEFSDGIYYQSIVTAAICGVGNTPRGKALIDKWRDGLSASDCSNLLWRSVAANDPGIISELDQLLQQAKSKKDDHSPISSATLTLAISQAGNLKKYTNFYQKASKEWSKPLPAEAHWTDKQLYKMDGFMSSVGDRIFNLKKFGDKLDSFTEMVFKSIFSLRAGVPPEHVMNLMGAQLTEGPAYRASLLQELKASKGFMEVNQAKMAKYQQLNSAWDDFASKDEGNAIKNSRIGLVMLFFNALDFSYLYTQSKGDLKSLATLAASGLTMIYQVSDIVLPAIEKGEKASALTVGLVKGFGALMGAAASAISSFLDYIKGADEFQKGRFELVCFYALKTIADLLGAVKYFGMFLGAVGLTTAETRIIALLAARRFGIRMLAILMTWEFSVALIFLQIIITWIADDELQIWCRQCYFGEAPLNISYSEQSERLSAAIKEVL</sequence>
<feature type="transmembrane region" description="Helical" evidence="1">
    <location>
        <begin position="878"/>
        <end position="902"/>
    </location>
</feature>
<keyword evidence="1" id="KW-1133">Transmembrane helix</keyword>
<reference evidence="3 4" key="1">
    <citation type="submission" date="2021-03" db="EMBL/GenBank/DDBJ databases">
        <title>Five novel Rahnella species.</title>
        <authorList>
            <person name="Brady C."/>
            <person name="Asselin J."/>
            <person name="Beer S."/>
            <person name="Bruberg M.B."/>
            <person name="Crampton B."/>
            <person name="Venter S."/>
            <person name="Arnold D."/>
            <person name="Denman S."/>
        </authorList>
    </citation>
    <scope>NUCLEOTIDE SEQUENCE [LARGE SCALE GENOMIC DNA]</scope>
    <source>
        <strain evidence="3 4">FRB 231</strain>
    </source>
</reference>
<comment type="caution">
    <text evidence="3">The sequence shown here is derived from an EMBL/GenBank/DDBJ whole genome shotgun (WGS) entry which is preliminary data.</text>
</comment>
<dbReference type="InterPro" id="IPR048126">
    <property type="entry name" value="Toxin_VasX"/>
</dbReference>
<dbReference type="NCBIfam" id="NF041559">
    <property type="entry name" value="BTH_I2691_fam"/>
    <property type="match status" value="1"/>
</dbReference>
<proteinExistence type="predicted"/>
<keyword evidence="1" id="KW-0812">Transmembrane</keyword>
<gene>
    <name evidence="3" type="ORF">J1784_17735</name>
</gene>
<dbReference type="RefSeq" id="WP_120509876.1">
    <property type="nucleotide sequence ID" value="NZ_JAFMOY010000130.1"/>
</dbReference>
<dbReference type="Proteomes" id="UP000739284">
    <property type="component" value="Unassembled WGS sequence"/>
</dbReference>
<evidence type="ECO:0000259" key="2">
    <source>
        <dbReference type="Pfam" id="PF20249"/>
    </source>
</evidence>